<keyword evidence="2" id="KW-1185">Reference proteome</keyword>
<dbReference type="RefSeq" id="WP_026647217.1">
    <property type="nucleotide sequence ID" value="NZ_JGZL01000011.1"/>
</dbReference>
<dbReference type="Proteomes" id="UP000029078">
    <property type="component" value="Unassembled WGS sequence"/>
</dbReference>
<dbReference type="EMBL" id="JGZL01000011">
    <property type="protein sequence ID" value="KFI88113.1"/>
    <property type="molecule type" value="Genomic_DNA"/>
</dbReference>
<name>A0A087CXW3_BIFRU</name>
<evidence type="ECO:0000313" key="1">
    <source>
        <dbReference type="EMBL" id="KFI88113.1"/>
    </source>
</evidence>
<reference evidence="1 2" key="1">
    <citation type="submission" date="2014-03" db="EMBL/GenBank/DDBJ databases">
        <title>Genomics of Bifidobacteria.</title>
        <authorList>
            <person name="Ventura M."/>
            <person name="Milani C."/>
            <person name="Lugli G.A."/>
        </authorList>
    </citation>
    <scope>NUCLEOTIDE SEQUENCE [LARGE SCALE GENOMIC DNA]</scope>
    <source>
        <strain evidence="1 2">LMG 21811</strain>
    </source>
</reference>
<proteinExistence type="predicted"/>
<dbReference type="eggNOG" id="ENOG502Z7NV">
    <property type="taxonomic scope" value="Bacteria"/>
</dbReference>
<sequence length="573" mass="64480">MVTKYSSPVKKSALATYSGPGSVVRLSNGITAVVASLDDWDASICEDCRSEEERRETLEKLYIHEPYLEGICGVDGFVVMPTRRNGWSEDTAPTVSVYRFPLSQICSNWNCSRIFKAKETDTPHAKCPNPNCGFYGNQVDMFWICPNGHLEEIDWAEIAHHGKPCSSNAAIRRVTLNGPLGCKCLDCGAASGPTNYPIRKKCNGIRAWEADARPEECKEDMTLVERTNTQIYYPENLSVLRLPNKHGLRDDLMDWLIDRKSMLELSPEPGLLKERAERFLDELEDMSLDDFERHVKEALEPSDWDESWDETAVRRNEWDVLTGPRPQGRAARELLDFQDAVFPDDPDLFGGKGMFSRLVRIDRLSETRVLGGFQRLVETEDGKGFSPQEGKNLLWSRNGRKDWLPAYRANGEGLLFVMNPVSVEKWRKTSGREASTYALAHTFAHIFLSAIAHHCGYPTASLCERLYVEEGMHYGFLIYTANSDHLGTLGGLVDLADSEALCEIMRRAIEEARWCPQDPVCIGSDRGGYGGACHHCCMLPETSCESRPRNSHLDRALLIGRGSTTGFVEYQSR</sequence>
<dbReference type="AlphaFoldDB" id="A0A087CXW3"/>
<organism evidence="1 2">
    <name type="scientific">Bifidobacterium ruminantium</name>
    <dbReference type="NCBI Taxonomy" id="78346"/>
    <lineage>
        <taxon>Bacteria</taxon>
        <taxon>Bacillati</taxon>
        <taxon>Actinomycetota</taxon>
        <taxon>Actinomycetes</taxon>
        <taxon>Bifidobacteriales</taxon>
        <taxon>Bifidobacteriaceae</taxon>
        <taxon>Bifidobacterium</taxon>
    </lineage>
</organism>
<evidence type="ECO:0008006" key="3">
    <source>
        <dbReference type="Google" id="ProtNLM"/>
    </source>
</evidence>
<protein>
    <recommendedName>
        <fullName evidence="3">DUF1998 domain-containing protein</fullName>
    </recommendedName>
</protein>
<dbReference type="STRING" id="78346.BRUM_1854"/>
<evidence type="ECO:0000313" key="2">
    <source>
        <dbReference type="Proteomes" id="UP000029078"/>
    </source>
</evidence>
<comment type="caution">
    <text evidence="1">The sequence shown here is derived from an EMBL/GenBank/DDBJ whole genome shotgun (WGS) entry which is preliminary data.</text>
</comment>
<gene>
    <name evidence="1" type="ORF">BRUM_1854</name>
</gene>
<accession>A0A087CXW3</accession>